<reference evidence="2 3" key="1">
    <citation type="submission" date="2012-10" db="EMBL/GenBank/DDBJ databases">
        <authorList>
            <person name="Zafar N."/>
            <person name="Inman J."/>
            <person name="Hall N."/>
            <person name="Lorenzi H."/>
            <person name="Caler E."/>
        </authorList>
    </citation>
    <scope>NUCLEOTIDE SEQUENCE [LARGE SCALE GENOMIC DNA]</scope>
    <source>
        <strain evidence="2 3">IP1</strain>
    </source>
</reference>
<evidence type="ECO:0000313" key="2">
    <source>
        <dbReference type="EMBL" id="ELP90863.1"/>
    </source>
</evidence>
<dbReference type="InterPro" id="IPR004843">
    <property type="entry name" value="Calcineurin-like_PHP"/>
</dbReference>
<dbReference type="Gene3D" id="3.60.21.10">
    <property type="match status" value="1"/>
</dbReference>
<sequence>MARPYLYTIISDVHGFHERLEIRPCDFLLICGDVTNRGRFSYGSFYNWVLRVPADNVIFVFGNHERAVKEKFFTLFKNIPKVHILQNAFEIIKGVQFFGLGFPVQERVVEWVNTVAIKDMPTVLLTHEPPFGILDMKMANPKKGEVGYKHAGSEVIKELLNTLQPQLACFGHLHYSFGAVRVDDTLCVNAAVVNEFGKVANKPVEAISFSKFFVCAHWNDFVKEKYELCY</sequence>
<evidence type="ECO:0000259" key="1">
    <source>
        <dbReference type="Pfam" id="PF00149"/>
    </source>
</evidence>
<dbReference type="RefSeq" id="XP_004257634.1">
    <property type="nucleotide sequence ID" value="XM_004257586.1"/>
</dbReference>
<dbReference type="GO" id="GO:0016787">
    <property type="term" value="F:hydrolase activity"/>
    <property type="evidence" value="ECO:0007669"/>
    <property type="project" value="InterPro"/>
</dbReference>
<dbReference type="PANTHER" id="PTHR12905">
    <property type="entry name" value="METALLOPHOSPHOESTERASE"/>
    <property type="match status" value="1"/>
</dbReference>
<dbReference type="VEuPathDB" id="AmoebaDB:EIN_359460"/>
<dbReference type="Pfam" id="PF00149">
    <property type="entry name" value="Metallophos"/>
    <property type="match status" value="1"/>
</dbReference>
<name>A0A0A1U7L7_ENTIV</name>
<feature type="domain" description="Calcineurin-like phosphoesterase" evidence="1">
    <location>
        <begin position="8"/>
        <end position="175"/>
    </location>
</feature>
<keyword evidence="3" id="KW-1185">Reference proteome</keyword>
<dbReference type="InterPro" id="IPR029052">
    <property type="entry name" value="Metallo-depent_PP-like"/>
</dbReference>
<accession>A0A0A1U7L7</accession>
<dbReference type="PANTHER" id="PTHR12905:SF0">
    <property type="entry name" value="CALCINEURIN-LIKE PHOSPHOESTERASE DOMAIN-CONTAINING PROTEIN"/>
    <property type="match status" value="1"/>
</dbReference>
<protein>
    <recommendedName>
        <fullName evidence="1">Calcineurin-like phosphoesterase domain-containing protein</fullName>
    </recommendedName>
</protein>
<dbReference type="SUPFAM" id="SSF56300">
    <property type="entry name" value="Metallo-dependent phosphatases"/>
    <property type="match status" value="1"/>
</dbReference>
<dbReference type="GeneID" id="14889891"/>
<dbReference type="OMA" id="YRNIERC"/>
<organism evidence="2 3">
    <name type="scientific">Entamoeba invadens IP1</name>
    <dbReference type="NCBI Taxonomy" id="370355"/>
    <lineage>
        <taxon>Eukaryota</taxon>
        <taxon>Amoebozoa</taxon>
        <taxon>Evosea</taxon>
        <taxon>Archamoebae</taxon>
        <taxon>Mastigamoebida</taxon>
        <taxon>Entamoebidae</taxon>
        <taxon>Entamoeba</taxon>
    </lineage>
</organism>
<dbReference type="KEGG" id="eiv:EIN_359460"/>
<evidence type="ECO:0000313" key="3">
    <source>
        <dbReference type="Proteomes" id="UP000014680"/>
    </source>
</evidence>
<proteinExistence type="predicted"/>
<dbReference type="InterPro" id="IPR051693">
    <property type="entry name" value="UPF0046_metallophosphoest"/>
</dbReference>
<dbReference type="Proteomes" id="UP000014680">
    <property type="component" value="Unassembled WGS sequence"/>
</dbReference>
<gene>
    <name evidence="2" type="ORF">EIN_359460</name>
</gene>
<dbReference type="OrthoDB" id="630188at2759"/>
<dbReference type="AlphaFoldDB" id="A0A0A1U7L7"/>
<dbReference type="EMBL" id="KB206483">
    <property type="protein sequence ID" value="ELP90863.1"/>
    <property type="molecule type" value="Genomic_DNA"/>
</dbReference>